<comment type="caution">
    <text evidence="2">The sequence shown here is derived from an EMBL/GenBank/DDBJ whole genome shotgun (WGS) entry which is preliminary data.</text>
</comment>
<feature type="region of interest" description="Disordered" evidence="1">
    <location>
        <begin position="379"/>
        <end position="401"/>
    </location>
</feature>
<reference evidence="2 3" key="1">
    <citation type="journal article" date="2024" name="Commun. Biol.">
        <title>Comparative genomic analysis of thermophilic fungi reveals convergent evolutionary adaptations and gene losses.</title>
        <authorList>
            <person name="Steindorff A.S."/>
            <person name="Aguilar-Pontes M.V."/>
            <person name="Robinson A.J."/>
            <person name="Andreopoulos B."/>
            <person name="LaButti K."/>
            <person name="Kuo A."/>
            <person name="Mondo S."/>
            <person name="Riley R."/>
            <person name="Otillar R."/>
            <person name="Haridas S."/>
            <person name="Lipzen A."/>
            <person name="Grimwood J."/>
            <person name="Schmutz J."/>
            <person name="Clum A."/>
            <person name="Reid I.D."/>
            <person name="Moisan M.C."/>
            <person name="Butler G."/>
            <person name="Nguyen T.T.M."/>
            <person name="Dewar K."/>
            <person name="Conant G."/>
            <person name="Drula E."/>
            <person name="Henrissat B."/>
            <person name="Hansel C."/>
            <person name="Singer S."/>
            <person name="Hutchinson M.I."/>
            <person name="de Vries R.P."/>
            <person name="Natvig D.O."/>
            <person name="Powell A.J."/>
            <person name="Tsang A."/>
            <person name="Grigoriev I.V."/>
        </authorList>
    </citation>
    <scope>NUCLEOTIDE SEQUENCE [LARGE SCALE GENOMIC DNA]</scope>
    <source>
        <strain evidence="2 3">ATCC 22073</strain>
    </source>
</reference>
<organism evidence="2 3">
    <name type="scientific">Remersonia thermophila</name>
    <dbReference type="NCBI Taxonomy" id="72144"/>
    <lineage>
        <taxon>Eukaryota</taxon>
        <taxon>Fungi</taxon>
        <taxon>Dikarya</taxon>
        <taxon>Ascomycota</taxon>
        <taxon>Pezizomycotina</taxon>
        <taxon>Sordariomycetes</taxon>
        <taxon>Sordariomycetidae</taxon>
        <taxon>Sordariales</taxon>
        <taxon>Sordariales incertae sedis</taxon>
        <taxon>Remersonia</taxon>
    </lineage>
</organism>
<dbReference type="EMBL" id="JAZGUE010000006">
    <property type="protein sequence ID" value="KAL2265857.1"/>
    <property type="molecule type" value="Genomic_DNA"/>
</dbReference>
<evidence type="ECO:0000313" key="3">
    <source>
        <dbReference type="Proteomes" id="UP001600064"/>
    </source>
</evidence>
<dbReference type="RefSeq" id="XP_070864584.1">
    <property type="nucleotide sequence ID" value="XM_071013725.1"/>
</dbReference>
<keyword evidence="3" id="KW-1185">Reference proteome</keyword>
<proteinExistence type="predicted"/>
<evidence type="ECO:0000313" key="2">
    <source>
        <dbReference type="EMBL" id="KAL2265857.1"/>
    </source>
</evidence>
<sequence>MSVGRRSLPLFLVFLRGFLALVSFGILALGPGFACSWQSGIRLLLQERQRTRRRGGIGALRDKQTIVRSGGLRYHGELLRRHDHINRARQGCRVQDQSSADRFGEAVRVPAVDVEPGTNELRYEGLASGFDEHAKNPVAPSHELGVVARPFRDVIGISRDQFHALKVIEIESCEDRRDIQRRVRRWDGSTVTVEALQQLAVPELRCGWPRSIQGHVLDVVEEGRRAWAAALADLVEVDDQCCHAYHLRIGGILGVGLDLVGRVEACGAELHAGRRRDRPIEDPGVHRVTLLCHVFGLVKQPRGLLQASREEDAERGSFRGPGGILLDMPQSFNLSYKTPSSRQFGPCQQQSGLLWGPALKMLTTEGVVAKVADLADQRHRAEDKEGPGREVAGRKPGLAKERDPRAHIRHYGSPFNLRKERRQHILHLRRRSQQACELTVLKPSKRCQTSTGARSRKCVSCWGRGWKVLAMVAAAVVVFMVCLGERNALSGVEKERGRRKQSGIRQRYLGQVVGSPVPFAVCRRVTLVRIRVKPRSCRPVAPAAMRAPARLLVLRWAGAEH</sequence>
<evidence type="ECO:0008006" key="4">
    <source>
        <dbReference type="Google" id="ProtNLM"/>
    </source>
</evidence>
<evidence type="ECO:0000256" key="1">
    <source>
        <dbReference type="SAM" id="MobiDB-lite"/>
    </source>
</evidence>
<dbReference type="Proteomes" id="UP001600064">
    <property type="component" value="Unassembled WGS sequence"/>
</dbReference>
<name>A0ABR4D6F1_9PEZI</name>
<accession>A0ABR4D6F1</accession>
<gene>
    <name evidence="2" type="ORF">VTJ83DRAFT_6957</name>
</gene>
<dbReference type="GeneID" id="98128369"/>
<protein>
    <recommendedName>
        <fullName evidence="4">Transmembrane protein</fullName>
    </recommendedName>
</protein>